<dbReference type="PATRIC" id="fig|1115809.3.peg.1741"/>
<evidence type="ECO:0000313" key="3">
    <source>
        <dbReference type="EMBL" id="ERK38922.1"/>
    </source>
</evidence>
<dbReference type="EMBL" id="AWEY01000032">
    <property type="protein sequence ID" value="ERK38922.1"/>
    <property type="molecule type" value="Genomic_DNA"/>
</dbReference>
<keyword evidence="4" id="KW-1185">Reference proteome</keyword>
<feature type="compositionally biased region" description="Polar residues" evidence="1">
    <location>
        <begin position="300"/>
        <end position="313"/>
    </location>
</feature>
<proteinExistence type="predicted"/>
<evidence type="ECO:0000313" key="4">
    <source>
        <dbReference type="Proteomes" id="UP000016648"/>
    </source>
</evidence>
<evidence type="ECO:0008006" key="5">
    <source>
        <dbReference type="Google" id="ProtNLM"/>
    </source>
</evidence>
<dbReference type="AlphaFoldDB" id="U2QJD7"/>
<gene>
    <name evidence="3" type="ORF">HMPREF9135_0731</name>
</gene>
<feature type="signal peptide" evidence="2">
    <location>
        <begin position="1"/>
        <end position="21"/>
    </location>
</feature>
<feature type="compositionally biased region" description="Polar residues" evidence="1">
    <location>
        <begin position="246"/>
        <end position="282"/>
    </location>
</feature>
<evidence type="ECO:0000256" key="1">
    <source>
        <dbReference type="SAM" id="MobiDB-lite"/>
    </source>
</evidence>
<protein>
    <recommendedName>
        <fullName evidence="5">DUF3300 domain-containing protein</fullName>
    </recommendedName>
</protein>
<accession>U2QJD7</accession>
<feature type="compositionally biased region" description="Low complexity" evidence="1">
    <location>
        <begin position="228"/>
        <end position="237"/>
    </location>
</feature>
<feature type="compositionally biased region" description="Low complexity" evidence="1">
    <location>
        <begin position="314"/>
        <end position="329"/>
    </location>
</feature>
<keyword evidence="2" id="KW-0732">Signal</keyword>
<feature type="compositionally biased region" description="Gly residues" evidence="1">
    <location>
        <begin position="337"/>
        <end position="348"/>
    </location>
</feature>
<feature type="region of interest" description="Disordered" evidence="1">
    <location>
        <begin position="203"/>
        <end position="357"/>
    </location>
</feature>
<feature type="chain" id="PRO_5004633440" description="DUF3300 domain-containing protein" evidence="2">
    <location>
        <begin position="22"/>
        <end position="357"/>
    </location>
</feature>
<sequence length="357" mass="41200">MMKKFILALTALLTLTGSAQAMSYEQAREQALFLTDKMAYELNLTDDQYEAAYEVNLDYLLSIDDYNDLYGTCWQQRNLDLSYILLDWQYQSYLAASYFHRPLYWNAGYWHFGVYARYPRRDYFYFGRPSFVTVYRGGHSWRVNGGRSWYYGRSFGRMPHRREFFGMRDGYNRGDYGRGYRRGDFGRDNRGFNGRRFENRSYDNRSYESRDDRRPMDNDSYDKRSFDSRSGGRFSSGAIIRDDRSSTYQGQRSTESRSMGSFGNRSYGSFENRQSSTRTTVTRPGPSERGSFGDNRFDSNRGNSTPSPSFTPRSANGFSSFGNRGSFNSDRNQTGGARSGGSFGGGAHSRGSFGTRK</sequence>
<dbReference type="Proteomes" id="UP000016648">
    <property type="component" value="Unassembled WGS sequence"/>
</dbReference>
<feature type="compositionally biased region" description="Basic and acidic residues" evidence="1">
    <location>
        <begin position="203"/>
        <end position="227"/>
    </location>
</feature>
<reference evidence="3 4" key="1">
    <citation type="submission" date="2013-08" db="EMBL/GenBank/DDBJ databases">
        <authorList>
            <person name="Durkin A.S."/>
            <person name="Haft D.R."/>
            <person name="McCorrison J."/>
            <person name="Torralba M."/>
            <person name="Gillis M."/>
            <person name="Haft D.H."/>
            <person name="Methe B."/>
            <person name="Sutton G."/>
            <person name="Nelson K.E."/>
        </authorList>
    </citation>
    <scope>NUCLEOTIDE SEQUENCE [LARGE SCALE GENOMIC DNA]</scope>
    <source>
        <strain evidence="3 4">F0067</strain>
    </source>
</reference>
<comment type="caution">
    <text evidence="3">The sequence shown here is derived from an EMBL/GenBank/DDBJ whole genome shotgun (WGS) entry which is preliminary data.</text>
</comment>
<evidence type="ECO:0000256" key="2">
    <source>
        <dbReference type="SAM" id="SignalP"/>
    </source>
</evidence>
<name>U2QJD7_9BACT</name>
<organism evidence="3 4">
    <name type="scientific">Segatella baroniae F0067</name>
    <dbReference type="NCBI Taxonomy" id="1115809"/>
    <lineage>
        <taxon>Bacteria</taxon>
        <taxon>Pseudomonadati</taxon>
        <taxon>Bacteroidota</taxon>
        <taxon>Bacteroidia</taxon>
        <taxon>Bacteroidales</taxon>
        <taxon>Prevotellaceae</taxon>
        <taxon>Segatella</taxon>
    </lineage>
</organism>